<feature type="compositionally biased region" description="Polar residues" evidence="1">
    <location>
        <begin position="1"/>
        <end position="13"/>
    </location>
</feature>
<evidence type="ECO:0000313" key="3">
    <source>
        <dbReference type="Proteomes" id="UP001165063"/>
    </source>
</evidence>
<sequence>MHFTTDQLTSSDGPVSGVASEEDGTEFVETGSGYDGLTSSKYARFVVRLINIVTSSSSLLKRANHYQ</sequence>
<keyword evidence="3" id="KW-1185">Reference proteome</keyword>
<dbReference type="AlphaFoldDB" id="A0A9W6YSS1"/>
<name>A0A9W6YSS1_AMBMO</name>
<organism evidence="2 3">
    <name type="scientific">Ambrosiozyma monospora</name>
    <name type="common">Yeast</name>
    <name type="synonym">Endomycopsis monosporus</name>
    <dbReference type="NCBI Taxonomy" id="43982"/>
    <lineage>
        <taxon>Eukaryota</taxon>
        <taxon>Fungi</taxon>
        <taxon>Dikarya</taxon>
        <taxon>Ascomycota</taxon>
        <taxon>Saccharomycotina</taxon>
        <taxon>Pichiomycetes</taxon>
        <taxon>Pichiales</taxon>
        <taxon>Pichiaceae</taxon>
        <taxon>Ambrosiozyma</taxon>
    </lineage>
</organism>
<feature type="region of interest" description="Disordered" evidence="1">
    <location>
        <begin position="1"/>
        <end position="37"/>
    </location>
</feature>
<comment type="caution">
    <text evidence="2">The sequence shown here is derived from an EMBL/GenBank/DDBJ whole genome shotgun (WGS) entry which is preliminary data.</text>
</comment>
<evidence type="ECO:0000256" key="1">
    <source>
        <dbReference type="SAM" id="MobiDB-lite"/>
    </source>
</evidence>
<protein>
    <submittedName>
        <fullName evidence="2">Unnamed protein product</fullName>
    </submittedName>
</protein>
<accession>A0A9W6YSS1</accession>
<reference evidence="2" key="1">
    <citation type="submission" date="2023-04" db="EMBL/GenBank/DDBJ databases">
        <title>Ambrosiozyma monospora NBRC 1965.</title>
        <authorList>
            <person name="Ichikawa N."/>
            <person name="Sato H."/>
            <person name="Tonouchi N."/>
        </authorList>
    </citation>
    <scope>NUCLEOTIDE SEQUENCE</scope>
    <source>
        <strain evidence="2">NBRC 1965</strain>
    </source>
</reference>
<dbReference type="Proteomes" id="UP001165063">
    <property type="component" value="Unassembled WGS sequence"/>
</dbReference>
<evidence type="ECO:0000313" key="2">
    <source>
        <dbReference type="EMBL" id="GMG20381.1"/>
    </source>
</evidence>
<dbReference type="EMBL" id="BSXU01000353">
    <property type="protein sequence ID" value="GMG20381.1"/>
    <property type="molecule type" value="Genomic_DNA"/>
</dbReference>
<proteinExistence type="predicted"/>
<gene>
    <name evidence="2" type="ORF">Amon01_000119500</name>
</gene>